<name>A0A3N0C5P3_9MICC</name>
<dbReference type="PRINTS" id="PR00080">
    <property type="entry name" value="SDRFAMILY"/>
</dbReference>
<dbReference type="EMBL" id="RBED01000071">
    <property type="protein sequence ID" value="RNL57918.1"/>
    <property type="molecule type" value="Genomic_DNA"/>
</dbReference>
<comment type="caution">
    <text evidence="4">The sequence shown here is derived from an EMBL/GenBank/DDBJ whole genome shotgun (WGS) entry which is preliminary data.</text>
</comment>
<evidence type="ECO:0000256" key="3">
    <source>
        <dbReference type="RuleBase" id="RU000363"/>
    </source>
</evidence>
<dbReference type="PANTHER" id="PTHR43115:SF4">
    <property type="entry name" value="DEHYDROGENASE_REDUCTASE SDR FAMILY MEMBER 11"/>
    <property type="match status" value="1"/>
</dbReference>
<dbReference type="CDD" id="cd05233">
    <property type="entry name" value="SDR_c"/>
    <property type="match status" value="1"/>
</dbReference>
<keyword evidence="5" id="KW-1185">Reference proteome</keyword>
<dbReference type="Gene3D" id="3.40.50.720">
    <property type="entry name" value="NAD(P)-binding Rossmann-like Domain"/>
    <property type="match status" value="1"/>
</dbReference>
<reference evidence="4 5" key="1">
    <citation type="submission" date="2018-10" db="EMBL/GenBank/DDBJ databases">
        <title>Genome sequencing of Arthrobacter oryzae TNB02.</title>
        <authorList>
            <person name="Cho Y.-J."/>
            <person name="Cho A."/>
            <person name="Kim O.-S."/>
        </authorList>
    </citation>
    <scope>NUCLEOTIDE SEQUENCE [LARGE SCALE GENOMIC DNA]</scope>
    <source>
        <strain evidence="4 5">TNB02</strain>
    </source>
</reference>
<accession>A0A3N0C5P3</accession>
<organism evidence="4 5">
    <name type="scientific">Arthrobacter oryzae</name>
    <dbReference type="NCBI Taxonomy" id="409290"/>
    <lineage>
        <taxon>Bacteria</taxon>
        <taxon>Bacillati</taxon>
        <taxon>Actinomycetota</taxon>
        <taxon>Actinomycetes</taxon>
        <taxon>Micrococcales</taxon>
        <taxon>Micrococcaceae</taxon>
        <taxon>Arthrobacter</taxon>
    </lineage>
</organism>
<gene>
    <name evidence="4" type="ORF">D7003_05070</name>
</gene>
<dbReference type="PRINTS" id="PR00081">
    <property type="entry name" value="GDHRDH"/>
</dbReference>
<comment type="similarity">
    <text evidence="1 3">Belongs to the short-chain dehydrogenases/reductases (SDR) family.</text>
</comment>
<protein>
    <submittedName>
        <fullName evidence="4">SDR family NAD(P)-dependent oxidoreductase</fullName>
    </submittedName>
</protein>
<dbReference type="SUPFAM" id="SSF51735">
    <property type="entry name" value="NAD(P)-binding Rossmann-fold domains"/>
    <property type="match status" value="1"/>
</dbReference>
<dbReference type="AlphaFoldDB" id="A0A3N0C5P3"/>
<proteinExistence type="inferred from homology"/>
<dbReference type="Pfam" id="PF00106">
    <property type="entry name" value="adh_short"/>
    <property type="match status" value="1"/>
</dbReference>
<dbReference type="Proteomes" id="UP000273807">
    <property type="component" value="Unassembled WGS sequence"/>
</dbReference>
<dbReference type="GO" id="GO:0016491">
    <property type="term" value="F:oxidoreductase activity"/>
    <property type="evidence" value="ECO:0007669"/>
    <property type="project" value="UniProtKB-KW"/>
</dbReference>
<dbReference type="InterPro" id="IPR002347">
    <property type="entry name" value="SDR_fam"/>
</dbReference>
<dbReference type="InterPro" id="IPR036291">
    <property type="entry name" value="NAD(P)-bd_dom_sf"/>
</dbReference>
<evidence type="ECO:0000313" key="4">
    <source>
        <dbReference type="EMBL" id="RNL57918.1"/>
    </source>
</evidence>
<evidence type="ECO:0000313" key="5">
    <source>
        <dbReference type="Proteomes" id="UP000273807"/>
    </source>
</evidence>
<evidence type="ECO:0000256" key="1">
    <source>
        <dbReference type="ARBA" id="ARBA00006484"/>
    </source>
</evidence>
<dbReference type="PANTHER" id="PTHR43115">
    <property type="entry name" value="DEHYDROGENASE/REDUCTASE SDR FAMILY MEMBER 11"/>
    <property type="match status" value="1"/>
</dbReference>
<keyword evidence="2" id="KW-0560">Oxidoreductase</keyword>
<evidence type="ECO:0000256" key="2">
    <source>
        <dbReference type="ARBA" id="ARBA00023002"/>
    </source>
</evidence>
<sequence>MMRILVTGGTSGIGAALVRESVGAGHTVFTTGRDAGRLEAFLASCSGPGSVPGAVQGVVADAGDWEQTRAAVDLAVEAMGGLDVAVANAGFSVAGDLADGDPTLWRDMVLTNVYGPAILARAALPHLTANRGHFVLIGSTAGRKVYPGNLYTATKWAVTGYAESLRQQLAGTGVRVLHLAPGHVDTPLWKEVPDAAIAPEAVAAAMLWALAQPHGVDISDVTIRATGQAF</sequence>
<dbReference type="OrthoDB" id="4150292at2"/>